<keyword evidence="1" id="KW-0808">Transferase</keyword>
<sequence length="386" mass="39585">MTESTLHFPTDLLDLPAVRDAARQAALQHHIDHLTKPVGSLGRLEDLMRQLGLLQRLQPGQRLSAQGAGVWVFAADHGLARAGVSAYPSEVTAQMVANFLAGGAAIAVLARESGLPLQVVNAGVATPLADQPGLINVPVAPGCASSLDGPAMTPQQTLLALQRGAQAVRGAPGDVVLLGEMGIGNTSAATLLTARLTGQPLRVGRGTGLDDAGLARKQAVLEQVLARHPELPPADHLEAAFPPGLPQDEAARRAWWALQTLGGLEVAMLVGAIVQAARQGQAVLVDGLIVTSALLVAAALAPGVLDHAVLAHRSHESAHADAIAHLDAQHRATGGAGLTPLLDLGLRLGEGSGAALAWPLLRQAVALFNDMASFDSARVSTAHAAS</sequence>
<dbReference type="Proteomes" id="UP001364695">
    <property type="component" value="Unassembled WGS sequence"/>
</dbReference>
<organism evidence="1 2">
    <name type="scientific">Amphibiibacter pelophylacis</name>
    <dbReference type="NCBI Taxonomy" id="1799477"/>
    <lineage>
        <taxon>Bacteria</taxon>
        <taxon>Pseudomonadati</taxon>
        <taxon>Pseudomonadota</taxon>
        <taxon>Betaproteobacteria</taxon>
        <taxon>Burkholderiales</taxon>
        <taxon>Sphaerotilaceae</taxon>
        <taxon>Amphibiibacter</taxon>
    </lineage>
</organism>
<keyword evidence="2" id="KW-1185">Reference proteome</keyword>
<reference evidence="1" key="1">
    <citation type="submission" date="2023-10" db="EMBL/GenBank/DDBJ databases">
        <title>Amphibacter perezi, gen. nov., sp. nov. a novel taxa of the family Comamonadaceae, class Betaproteobacteria isolated from the skin microbiota of Pelophylax perezi from different populations.</title>
        <authorList>
            <person name="Costa S."/>
            <person name="Proenca D.N."/>
            <person name="Lopes I."/>
            <person name="Morais P.V."/>
        </authorList>
    </citation>
    <scope>NUCLEOTIDE SEQUENCE</scope>
    <source>
        <strain evidence="1">SL12-8</strain>
    </source>
</reference>
<protein>
    <submittedName>
        <fullName evidence="1">Nicotinate-nucleotide--dimethylbenzimidazole phosphoribosyltransferase</fullName>
        <ecNumber evidence="1">2.4.2.21</ecNumber>
    </submittedName>
</protein>
<comment type="caution">
    <text evidence="1">The sequence shown here is derived from an EMBL/GenBank/DDBJ whole genome shotgun (WGS) entry which is preliminary data.</text>
</comment>
<accession>A0ACC6P4C9</accession>
<proteinExistence type="predicted"/>
<dbReference type="EMBL" id="JAWDIE010000018">
    <property type="protein sequence ID" value="MEJ7139040.1"/>
    <property type="molecule type" value="Genomic_DNA"/>
</dbReference>
<name>A0ACC6P4C9_9BURK</name>
<dbReference type="EC" id="2.4.2.21" evidence="1"/>
<evidence type="ECO:0000313" key="1">
    <source>
        <dbReference type="EMBL" id="MEJ7139040.1"/>
    </source>
</evidence>
<keyword evidence="1" id="KW-0328">Glycosyltransferase</keyword>
<evidence type="ECO:0000313" key="2">
    <source>
        <dbReference type="Proteomes" id="UP001364695"/>
    </source>
</evidence>
<gene>
    <name evidence="1" type="ORF">RV045_11455</name>
</gene>